<dbReference type="Pfam" id="PF03178">
    <property type="entry name" value="CPSF_A"/>
    <property type="match status" value="1"/>
</dbReference>
<dbReference type="Gene3D" id="2.130.10.10">
    <property type="entry name" value="YVTN repeat-like/Quinoprotein amine dehydrogenase"/>
    <property type="match status" value="3"/>
</dbReference>
<dbReference type="GO" id="GO:0003676">
    <property type="term" value="F:nucleic acid binding"/>
    <property type="evidence" value="ECO:0007669"/>
    <property type="project" value="InterPro"/>
</dbReference>
<dbReference type="InterPro" id="IPR004871">
    <property type="entry name" value="RSE1/DDB1/CPSF1_C"/>
</dbReference>
<sequence>MAEVEKLPVLGVLTRTLVKSPVINFIIPARIRHTSPKNDLVFVRNDSIEIKEVISRNTEHKEGPSAYLKDIIDKADFDSGIRSARILGKAREFDEAEDYQDIPSKPMEIPPQILALTLESAKIVFLCAFYDWGNHLRWLSRYQILPHAQSYPKQLGEHIAVDPKSRAMAVAANEGSFVLYALRPMDELKEQVETMVGIQTSKFDPIVHERIFHVDGVILKMEFLHPSKTDINEVYLLVIVAKKQKTKLRCYVWDCRTTLRQASELRSGQPVPDDERLPLLLIPLRMSTAFILVSQEHITVYTGILIGPATSRKHDLRHYKAPEQSGSSRSLPIFTQWARVLRYDDHVSKQDNVYLSREDGVVLFLEISETSHKIIDNGVAAGQLNVNINTAFATLHLGSKYHDLLVVAGDLSTGGLFFFVPREKEELMSTIPNWTPMMDMAVTKVKQPEAFMLPINGPVKDQMRVFASTGRGPTHGEITEIRYGIEGAINTEIEHDGNAVTDIWAFHDRSSKGVRVVVSSPIDTTSLIIPSNEGELSDADPHIELECEARTIAAGLTMEGHIVLVTATAIVVTSSLDRRRRLVSEMKDESVTSASIVTSDTYGCVLLTTTKREAGNYLKCARIRTDSEEIVLQPLGDTMDLSTEPSCSSLQEIQGRIYAFVGLLTGSLLVFSRSNGVGPCLQVTFKHEFEGDFAVCDSIATINDENQSWLVCGLRNGSCQTLGLASEGRMLLTPFEFFVLGNTSVCVKADEEQRNRVILACDGIFCTLEYCYEQLRLATIRNILLTNEDKPGYKQGSIRAFAQASHRQSDGNAGFAAGQWFCMEGENFNRFELRGGSQSRMIPRRMYLDGTPTRLTFSEKLDRLIVLYTRIVIRRDPQHGQPGQRVLEPTFAFVDIDKGILRPDPNSRANRDLHVVLPNDQYQRANVLTVQERKPGEKYIGMTEWFPTDGDNVYHMLIVFTMIVYDDKRAETGRLLFFSLSKNGDGQVSMEFKKITELKAPAFAVVPYGQSSLIYSCGPEVFLHTLRLASKPREWLSPVVLTLQSRGVHFSVSGQFIHVTTAADSLSVLKVGEDNRTLTLEYSDELARDGIFHLDLPAQGLIITSSKDGTITGLQRPPPQRISNSMPTAFIAEFPSSITRLRRINRPSWQLGGSSKVSRSSPEAIIACTADGSLHQIDILEESSWRLLRFITNMARRHPLICPYREKFRAMVDARHPRHIEPTTSNKRFMQIDGDMLIRLLDRGGERLLRDIVNHEPYEGDAFMDFNTAAARSQRFWELAKQAGVDVPEFSAVVYWMRGLLVSVI</sequence>
<gene>
    <name evidence="5" type="ORF">HETSPECPRED_008981</name>
</gene>
<dbReference type="Pfam" id="PF10433">
    <property type="entry name" value="Beta-prop_RSE1_1st"/>
    <property type="match status" value="1"/>
</dbReference>
<dbReference type="InterPro" id="IPR018846">
    <property type="entry name" value="Beta-prop_RSE1/DDB1/CPSF1_1st"/>
</dbReference>
<feature type="domain" description="RSE1/DDB1/CPSF1 C-terminal" evidence="3">
    <location>
        <begin position="953"/>
        <end position="1203"/>
    </location>
</feature>
<accession>A0A8H3FZ94</accession>
<name>A0A8H3FZ94_9LECA</name>
<evidence type="ECO:0000259" key="3">
    <source>
        <dbReference type="Pfam" id="PF03178"/>
    </source>
</evidence>
<dbReference type="SUPFAM" id="SSF69322">
    <property type="entry name" value="Tricorn protease domain 2"/>
    <property type="match status" value="1"/>
</dbReference>
<evidence type="ECO:0000313" key="6">
    <source>
        <dbReference type="Proteomes" id="UP000664521"/>
    </source>
</evidence>
<dbReference type="PANTHER" id="PTHR10644">
    <property type="entry name" value="DNA REPAIR/RNA PROCESSING CPSF FAMILY"/>
    <property type="match status" value="1"/>
</dbReference>
<keyword evidence="2" id="KW-0539">Nucleus</keyword>
<dbReference type="EMBL" id="CAJPDS010000070">
    <property type="protein sequence ID" value="CAF9933738.1"/>
    <property type="molecule type" value="Genomic_DNA"/>
</dbReference>
<proteinExistence type="predicted"/>
<evidence type="ECO:0008006" key="7">
    <source>
        <dbReference type="Google" id="ProtNLM"/>
    </source>
</evidence>
<dbReference type="InterPro" id="IPR050358">
    <property type="entry name" value="RSE1/DDB1/CFT1"/>
</dbReference>
<evidence type="ECO:0000256" key="1">
    <source>
        <dbReference type="ARBA" id="ARBA00004123"/>
    </source>
</evidence>
<comment type="caution">
    <text evidence="5">The sequence shown here is derived from an EMBL/GenBank/DDBJ whole genome shotgun (WGS) entry which is preliminary data.</text>
</comment>
<organism evidence="5 6">
    <name type="scientific">Heterodermia speciosa</name>
    <dbReference type="NCBI Taxonomy" id="116794"/>
    <lineage>
        <taxon>Eukaryota</taxon>
        <taxon>Fungi</taxon>
        <taxon>Dikarya</taxon>
        <taxon>Ascomycota</taxon>
        <taxon>Pezizomycotina</taxon>
        <taxon>Lecanoromycetes</taxon>
        <taxon>OSLEUM clade</taxon>
        <taxon>Lecanoromycetidae</taxon>
        <taxon>Caliciales</taxon>
        <taxon>Physciaceae</taxon>
        <taxon>Heterodermia</taxon>
    </lineage>
</organism>
<dbReference type="GO" id="GO:0005634">
    <property type="term" value="C:nucleus"/>
    <property type="evidence" value="ECO:0007669"/>
    <property type="project" value="UniProtKB-SubCell"/>
</dbReference>
<dbReference type="InterPro" id="IPR015943">
    <property type="entry name" value="WD40/YVTN_repeat-like_dom_sf"/>
</dbReference>
<protein>
    <recommendedName>
        <fullName evidence="7">Cleavage/polyadenylation specificity factor A subunit N-terminal domain-containing protein</fullName>
    </recommendedName>
</protein>
<comment type="subcellular location">
    <subcellularLocation>
        <location evidence="1">Nucleus</location>
    </subcellularLocation>
</comment>
<keyword evidence="6" id="KW-1185">Reference proteome</keyword>
<dbReference type="Proteomes" id="UP000664521">
    <property type="component" value="Unassembled WGS sequence"/>
</dbReference>
<evidence type="ECO:0000259" key="4">
    <source>
        <dbReference type="Pfam" id="PF10433"/>
    </source>
</evidence>
<dbReference type="OrthoDB" id="20774at2759"/>
<evidence type="ECO:0000313" key="5">
    <source>
        <dbReference type="EMBL" id="CAF9933738.1"/>
    </source>
</evidence>
<feature type="domain" description="RSE1/DDB1/CPSF1 first beta-propeller" evidence="4">
    <location>
        <begin position="22"/>
        <end position="423"/>
    </location>
</feature>
<reference evidence="5" key="1">
    <citation type="submission" date="2021-03" db="EMBL/GenBank/DDBJ databases">
        <authorList>
            <person name="Tagirdzhanova G."/>
        </authorList>
    </citation>
    <scope>NUCLEOTIDE SEQUENCE</scope>
</reference>
<evidence type="ECO:0000256" key="2">
    <source>
        <dbReference type="ARBA" id="ARBA00023242"/>
    </source>
</evidence>